<evidence type="ECO:0000313" key="1">
    <source>
        <dbReference type="EMBL" id="KKN26057.1"/>
    </source>
</evidence>
<evidence type="ECO:0008006" key="2">
    <source>
        <dbReference type="Google" id="ProtNLM"/>
    </source>
</evidence>
<proteinExistence type="predicted"/>
<accession>A0A0F9PN99</accession>
<protein>
    <recommendedName>
        <fullName evidence="2">Calcineurin-like phosphoesterase domain-containing protein</fullName>
    </recommendedName>
</protein>
<dbReference type="EMBL" id="LAZR01002750">
    <property type="protein sequence ID" value="KKN26057.1"/>
    <property type="molecule type" value="Genomic_DNA"/>
</dbReference>
<sequence length="310" mass="35216">MTTAAGTVGVSGKRNGRGCAAPPPFTFEPGKYDPNVAIVHCNVKSMTTFEQWFLCFSDQHWDNPFCDRELLTRVFDQAVERGAGIIIPGDFFCAMQGKWDKRADKSMLRPEHQTSAYLDSLVTTAADWLAPYAHNLIVFGYGNHETSIQKRHETDLLERLVATLNDRTGSHILTGGYSGWVKFRFKRDKQALSRNLWYFHGSGGGGPVTKDMIQRNRQMQFVGNADIMCSGHTHDQWSDMNVVLHLNDQGRVERREMLYLKLGCAKDDYGSGAKGWHVETGKPPKPLGGYWLRFYWDGRRGLCMEERRAR</sequence>
<organism evidence="1">
    <name type="scientific">marine sediment metagenome</name>
    <dbReference type="NCBI Taxonomy" id="412755"/>
    <lineage>
        <taxon>unclassified sequences</taxon>
        <taxon>metagenomes</taxon>
        <taxon>ecological metagenomes</taxon>
    </lineage>
</organism>
<dbReference type="InterPro" id="IPR029052">
    <property type="entry name" value="Metallo-depent_PP-like"/>
</dbReference>
<comment type="caution">
    <text evidence="1">The sequence shown here is derived from an EMBL/GenBank/DDBJ whole genome shotgun (WGS) entry which is preliminary data.</text>
</comment>
<name>A0A0F9PN99_9ZZZZ</name>
<gene>
    <name evidence="1" type="ORF">LCGC14_0878630</name>
</gene>
<reference evidence="1" key="1">
    <citation type="journal article" date="2015" name="Nature">
        <title>Complex archaea that bridge the gap between prokaryotes and eukaryotes.</title>
        <authorList>
            <person name="Spang A."/>
            <person name="Saw J.H."/>
            <person name="Jorgensen S.L."/>
            <person name="Zaremba-Niedzwiedzka K."/>
            <person name="Martijn J."/>
            <person name="Lind A.E."/>
            <person name="van Eijk R."/>
            <person name="Schleper C."/>
            <person name="Guy L."/>
            <person name="Ettema T.J."/>
        </authorList>
    </citation>
    <scope>NUCLEOTIDE SEQUENCE</scope>
</reference>
<dbReference type="AlphaFoldDB" id="A0A0F9PN99"/>
<dbReference type="SUPFAM" id="SSF56300">
    <property type="entry name" value="Metallo-dependent phosphatases"/>
    <property type="match status" value="1"/>
</dbReference>